<dbReference type="OrthoDB" id="1747031at2759"/>
<evidence type="ECO:0000313" key="13">
    <source>
        <dbReference type="Proteomes" id="UP000027586"/>
    </source>
</evidence>
<comment type="subcellular location">
    <subcellularLocation>
        <location evidence="1">Mitochondrion inner membrane</location>
        <topology evidence="1">Multi-pass membrane protein</topology>
    </subcellularLocation>
</comment>
<protein>
    <submittedName>
        <fullName evidence="12">Mitochondrial carrier protein</fullName>
    </submittedName>
</protein>
<proteinExistence type="inferred from homology"/>
<evidence type="ECO:0000256" key="6">
    <source>
        <dbReference type="ARBA" id="ARBA00022792"/>
    </source>
</evidence>
<sequence length="322" mass="35627">MNHTQQLTLLPREKASSPIAQEYQTTPTERIISACGGALLTMLLMTPLDVVKTRLQTQEISGVRHLEGTLDGLYKIARHEGTTALFRGLSAGLLISVPATVNYYAGYDYIRDKIKHSRFRGTALDEYSPLWAGATARAFAASIVSPLELFKTRIQAADKEGIAAIWRGIMHMVRQQGPSTLWRGIVPTLLRDVPFSGVYWMAYDRARKRLTQGTQLDGLANFQTAFLAGASSGMLAALVTHPFDVIKTQRQVSTDHNARATVLVRQIIYTEGYTGFFKGLVPRLFRVAPSCAIMISSYEVGKHFFAHRRNNNSTTISLSSSS</sequence>
<feature type="repeat" description="Solcar" evidence="10">
    <location>
        <begin position="28"/>
        <end position="113"/>
    </location>
</feature>
<dbReference type="InterPro" id="IPR045315">
    <property type="entry name" value="Mtm1-like"/>
</dbReference>
<dbReference type="Gene3D" id="1.50.40.10">
    <property type="entry name" value="Mitochondrial carrier domain"/>
    <property type="match status" value="2"/>
</dbReference>
<dbReference type="STRING" id="1263082.A0A068RUJ3"/>
<accession>A0A068RUJ3</accession>
<evidence type="ECO:0000256" key="10">
    <source>
        <dbReference type="PROSITE-ProRule" id="PRU00282"/>
    </source>
</evidence>
<feature type="repeat" description="Solcar" evidence="10">
    <location>
        <begin position="220"/>
        <end position="304"/>
    </location>
</feature>
<keyword evidence="8" id="KW-0496">Mitochondrion</keyword>
<evidence type="ECO:0000313" key="12">
    <source>
        <dbReference type="EMBL" id="CDH53380.1"/>
    </source>
</evidence>
<reference evidence="12" key="1">
    <citation type="submission" date="2013-08" db="EMBL/GenBank/DDBJ databases">
        <title>Gene expansion shapes genome architecture in the human pathogen Lichtheimia corymbifera: an evolutionary genomics analysis in the ancient terrestrial Mucorales (Mucoromycotina).</title>
        <authorList>
            <person name="Schwartze V.U."/>
            <person name="Winter S."/>
            <person name="Shelest E."/>
            <person name="Marcet-Houben M."/>
            <person name="Horn F."/>
            <person name="Wehner S."/>
            <person name="Hoffmann K."/>
            <person name="Riege K."/>
            <person name="Sammeth M."/>
            <person name="Nowrousian M."/>
            <person name="Valiante V."/>
            <person name="Linde J."/>
            <person name="Jacobsen I.D."/>
            <person name="Marz M."/>
            <person name="Brakhage A.A."/>
            <person name="Gabaldon T."/>
            <person name="Bocker S."/>
            <person name="Voigt K."/>
        </authorList>
    </citation>
    <scope>NUCLEOTIDE SEQUENCE [LARGE SCALE GENOMIC DNA]</scope>
    <source>
        <strain evidence="12">FSU 9682</strain>
    </source>
</reference>
<organism evidence="12 13">
    <name type="scientific">Lichtheimia corymbifera JMRC:FSU:9682</name>
    <dbReference type="NCBI Taxonomy" id="1263082"/>
    <lineage>
        <taxon>Eukaryota</taxon>
        <taxon>Fungi</taxon>
        <taxon>Fungi incertae sedis</taxon>
        <taxon>Mucoromycota</taxon>
        <taxon>Mucoromycotina</taxon>
        <taxon>Mucoromycetes</taxon>
        <taxon>Mucorales</taxon>
        <taxon>Lichtheimiaceae</taxon>
        <taxon>Lichtheimia</taxon>
    </lineage>
</organism>
<dbReference type="PANTHER" id="PTHR45760">
    <property type="entry name" value="FI19922P1-RELATED"/>
    <property type="match status" value="1"/>
</dbReference>
<dbReference type="InterPro" id="IPR002067">
    <property type="entry name" value="MCP"/>
</dbReference>
<keyword evidence="4 10" id="KW-0812">Transmembrane</keyword>
<dbReference type="Proteomes" id="UP000027586">
    <property type="component" value="Unassembled WGS sequence"/>
</dbReference>
<evidence type="ECO:0000256" key="1">
    <source>
        <dbReference type="ARBA" id="ARBA00004448"/>
    </source>
</evidence>
<evidence type="ECO:0000256" key="4">
    <source>
        <dbReference type="ARBA" id="ARBA00022692"/>
    </source>
</evidence>
<dbReference type="PRINTS" id="PR00926">
    <property type="entry name" value="MITOCARRIER"/>
</dbReference>
<evidence type="ECO:0000256" key="3">
    <source>
        <dbReference type="ARBA" id="ARBA00022448"/>
    </source>
</evidence>
<evidence type="ECO:0000256" key="11">
    <source>
        <dbReference type="RuleBase" id="RU000488"/>
    </source>
</evidence>
<evidence type="ECO:0000256" key="8">
    <source>
        <dbReference type="ARBA" id="ARBA00023128"/>
    </source>
</evidence>
<dbReference type="GO" id="GO:0005743">
    <property type="term" value="C:mitochondrial inner membrane"/>
    <property type="evidence" value="ECO:0007669"/>
    <property type="project" value="UniProtKB-SubCell"/>
</dbReference>
<dbReference type="AlphaFoldDB" id="A0A068RUJ3"/>
<comment type="similarity">
    <text evidence="2 11">Belongs to the mitochondrial carrier (TC 2.A.29) family.</text>
</comment>
<dbReference type="SUPFAM" id="SSF103506">
    <property type="entry name" value="Mitochondrial carrier"/>
    <property type="match status" value="1"/>
</dbReference>
<evidence type="ECO:0000256" key="5">
    <source>
        <dbReference type="ARBA" id="ARBA00022737"/>
    </source>
</evidence>
<evidence type="ECO:0000256" key="9">
    <source>
        <dbReference type="ARBA" id="ARBA00023136"/>
    </source>
</evidence>
<dbReference type="PROSITE" id="PS50920">
    <property type="entry name" value="SOLCAR"/>
    <property type="match status" value="3"/>
</dbReference>
<comment type="caution">
    <text evidence="12">The sequence shown here is derived from an EMBL/GenBank/DDBJ whole genome shotgun (WGS) entry which is preliminary data.</text>
</comment>
<gene>
    <name evidence="12" type="ORF">LCOR_04736.1</name>
</gene>
<keyword evidence="6" id="KW-0999">Mitochondrion inner membrane</keyword>
<dbReference type="InterPro" id="IPR018108">
    <property type="entry name" value="MCP_transmembrane"/>
</dbReference>
<evidence type="ECO:0000256" key="2">
    <source>
        <dbReference type="ARBA" id="ARBA00006375"/>
    </source>
</evidence>
<dbReference type="VEuPathDB" id="FungiDB:LCOR_04736.1"/>
<keyword evidence="3 11" id="KW-0813">Transport</keyword>
<dbReference type="Pfam" id="PF00153">
    <property type="entry name" value="Mito_carr"/>
    <property type="match status" value="3"/>
</dbReference>
<evidence type="ECO:0000256" key="7">
    <source>
        <dbReference type="ARBA" id="ARBA00022989"/>
    </source>
</evidence>
<keyword evidence="7" id="KW-1133">Transmembrane helix</keyword>
<dbReference type="PANTHER" id="PTHR45760:SF2">
    <property type="entry name" value="FI19922P1-RELATED"/>
    <property type="match status" value="1"/>
</dbReference>
<keyword evidence="9 10" id="KW-0472">Membrane</keyword>
<name>A0A068RUJ3_9FUNG</name>
<keyword evidence="5" id="KW-0677">Repeat</keyword>
<dbReference type="InterPro" id="IPR023395">
    <property type="entry name" value="MCP_dom_sf"/>
</dbReference>
<dbReference type="EMBL" id="CBTN010000017">
    <property type="protein sequence ID" value="CDH53380.1"/>
    <property type="molecule type" value="Genomic_DNA"/>
</dbReference>
<keyword evidence="13" id="KW-1185">Reference proteome</keyword>
<feature type="repeat" description="Solcar" evidence="10">
    <location>
        <begin position="124"/>
        <end position="209"/>
    </location>
</feature>
<dbReference type="GO" id="GO:1990542">
    <property type="term" value="P:mitochondrial transmembrane transport"/>
    <property type="evidence" value="ECO:0007669"/>
    <property type="project" value="InterPro"/>
</dbReference>